<dbReference type="SUPFAM" id="SSF101447">
    <property type="entry name" value="Formin homology 2 domain (FH2 domain)"/>
    <property type="match status" value="1"/>
</dbReference>
<dbReference type="Proteomes" id="UP000029964">
    <property type="component" value="Unassembled WGS sequence"/>
</dbReference>
<dbReference type="GO" id="GO:0005737">
    <property type="term" value="C:cytoplasm"/>
    <property type="evidence" value="ECO:0007669"/>
    <property type="project" value="TreeGrafter"/>
</dbReference>
<feature type="compositionally biased region" description="Pro residues" evidence="1">
    <location>
        <begin position="104"/>
        <end position="117"/>
    </location>
</feature>
<dbReference type="InterPro" id="IPR019446">
    <property type="entry name" value="BMT5-like"/>
</dbReference>
<feature type="compositionally biased region" description="Acidic residues" evidence="1">
    <location>
        <begin position="139"/>
        <end position="161"/>
    </location>
</feature>
<dbReference type="HOGENOM" id="CLU_035438_0_1_1"/>
<evidence type="ECO:0000259" key="2">
    <source>
        <dbReference type="Pfam" id="PF10354"/>
    </source>
</evidence>
<dbReference type="GO" id="GO:0070475">
    <property type="term" value="P:rRNA base methylation"/>
    <property type="evidence" value="ECO:0007669"/>
    <property type="project" value="InterPro"/>
</dbReference>
<protein>
    <recommendedName>
        <fullName evidence="2">25S rRNA (uridine-N(3))-methyltransferase BMT5-like domain-containing protein</fullName>
    </recommendedName>
</protein>
<dbReference type="PANTHER" id="PTHR11538">
    <property type="entry name" value="PHENYLALANYL-TRNA SYNTHETASE"/>
    <property type="match status" value="1"/>
</dbReference>
<feature type="compositionally biased region" description="Basic residues" evidence="1">
    <location>
        <begin position="21"/>
        <end position="37"/>
    </location>
</feature>
<evidence type="ECO:0000313" key="3">
    <source>
        <dbReference type="EMBL" id="KFH44922.1"/>
    </source>
</evidence>
<gene>
    <name evidence="3" type="ORF">ACRE_042510</name>
</gene>
<dbReference type="AlphaFoldDB" id="A0A086T6E0"/>
<name>A0A086T6E0_HAPC1</name>
<reference evidence="4" key="1">
    <citation type="journal article" date="2014" name="Genome Announc.">
        <title>Genome sequence and annotation of Acremonium chrysogenum, producer of the beta-lactam antibiotic cephalosporin C.</title>
        <authorList>
            <person name="Terfehr D."/>
            <person name="Dahlmann T.A."/>
            <person name="Specht T."/>
            <person name="Zadra I."/>
            <person name="Kuernsteiner H."/>
            <person name="Kueck U."/>
        </authorList>
    </citation>
    <scope>NUCLEOTIDE SEQUENCE [LARGE SCALE GENOMIC DNA]</scope>
    <source>
        <strain evidence="4">ATCC 11550 / CBS 779.69 / DSM 880 / IAM 14645 / JCM 23072 / IMI 49137</strain>
    </source>
</reference>
<sequence length="361" mass="39705">MPKRRKLNARHQKQQQASKPKSNKSRNQDHHHHHHQKLHDQPIIPFDRHDRILLVGEGDLSFAASLVRHHGCTNVVATVLEKSEAELLDKYPHAADNIAAFTSPPEPPPPPPPPPPAAAAAAAAEAEAETKEAVSPAEGSDDDEQYSSEEEDEYDDEEDGDTEGKKKEQDAKAHHHIRNKIIYNIDATKPLPASASRPPPKRIIFNFPHVGGKSTDVNRQVRHNQSLLVDFFTRAAIPALSASDSAGRRGRGGSGGGGGGTVVVTLFEGEPYTLWNVRDLARHAGLQVERSFRFRWDAYPGYHHARTLGVVRSRRGGEEGGGGWKGEDRATRSYVFSKKGEGSARGGSSRKRRRDDADDDD</sequence>
<feature type="region of interest" description="Disordered" evidence="1">
    <location>
        <begin position="98"/>
        <end position="174"/>
    </location>
</feature>
<organism evidence="3 4">
    <name type="scientific">Hapsidospora chrysogenum (strain ATCC 11550 / CBS 779.69 / DSM 880 / IAM 14645 / JCM 23072 / IMI 49137)</name>
    <name type="common">Acremonium chrysogenum</name>
    <dbReference type="NCBI Taxonomy" id="857340"/>
    <lineage>
        <taxon>Eukaryota</taxon>
        <taxon>Fungi</taxon>
        <taxon>Dikarya</taxon>
        <taxon>Ascomycota</taxon>
        <taxon>Pezizomycotina</taxon>
        <taxon>Sordariomycetes</taxon>
        <taxon>Hypocreomycetidae</taxon>
        <taxon>Hypocreales</taxon>
        <taxon>Bionectriaceae</taxon>
        <taxon>Hapsidospora</taxon>
    </lineage>
</organism>
<feature type="region of interest" description="Disordered" evidence="1">
    <location>
        <begin position="1"/>
        <end position="43"/>
    </location>
</feature>
<evidence type="ECO:0000256" key="1">
    <source>
        <dbReference type="SAM" id="MobiDB-lite"/>
    </source>
</evidence>
<keyword evidence="4" id="KW-1185">Reference proteome</keyword>
<feature type="domain" description="25S rRNA (uridine-N(3))-methyltransferase BMT5-like" evidence="2">
    <location>
        <begin position="155"/>
        <end position="306"/>
    </location>
</feature>
<feature type="compositionally biased region" description="Basic residues" evidence="1">
    <location>
        <begin position="1"/>
        <end position="13"/>
    </location>
</feature>
<proteinExistence type="predicted"/>
<dbReference type="STRING" id="857340.A0A086T6E0"/>
<feature type="region of interest" description="Disordered" evidence="1">
    <location>
        <begin position="313"/>
        <end position="361"/>
    </location>
</feature>
<dbReference type="PANTHER" id="PTHR11538:SF26">
    <property type="entry name" value="FERREDOXIN-FOLD ANTICODON-BINDING DOMAIN-CONTAINING PROTEIN 1"/>
    <property type="match status" value="1"/>
</dbReference>
<dbReference type="Pfam" id="PF10354">
    <property type="entry name" value="BMT5-like"/>
    <property type="match status" value="2"/>
</dbReference>
<dbReference type="OrthoDB" id="273345at2759"/>
<evidence type="ECO:0000313" key="4">
    <source>
        <dbReference type="Proteomes" id="UP000029964"/>
    </source>
</evidence>
<feature type="compositionally biased region" description="Basic and acidic residues" evidence="1">
    <location>
        <begin position="162"/>
        <end position="172"/>
    </location>
</feature>
<dbReference type="EMBL" id="JPKY01000040">
    <property type="protein sequence ID" value="KFH44922.1"/>
    <property type="molecule type" value="Genomic_DNA"/>
</dbReference>
<accession>A0A086T6E0</accession>
<feature type="domain" description="25S rRNA (uridine-N(3))-methyltransferase BMT5-like" evidence="2">
    <location>
        <begin position="53"/>
        <end position="101"/>
    </location>
</feature>
<comment type="caution">
    <text evidence="3">The sequence shown here is derived from an EMBL/GenBank/DDBJ whole genome shotgun (WGS) entry which is preliminary data.</text>
</comment>
<dbReference type="GO" id="GO:0070042">
    <property type="term" value="F:rRNA (uridine-N3-)-methyltransferase activity"/>
    <property type="evidence" value="ECO:0007669"/>
    <property type="project" value="InterPro"/>
</dbReference>